<dbReference type="Proteomes" id="UP000257109">
    <property type="component" value="Unassembled WGS sequence"/>
</dbReference>
<dbReference type="AlphaFoldDB" id="A0A371ECP7"/>
<organism evidence="2 3">
    <name type="scientific">Mucuna pruriens</name>
    <name type="common">Velvet bean</name>
    <name type="synonym">Dolichos pruriens</name>
    <dbReference type="NCBI Taxonomy" id="157652"/>
    <lineage>
        <taxon>Eukaryota</taxon>
        <taxon>Viridiplantae</taxon>
        <taxon>Streptophyta</taxon>
        <taxon>Embryophyta</taxon>
        <taxon>Tracheophyta</taxon>
        <taxon>Spermatophyta</taxon>
        <taxon>Magnoliopsida</taxon>
        <taxon>eudicotyledons</taxon>
        <taxon>Gunneridae</taxon>
        <taxon>Pentapetalae</taxon>
        <taxon>rosids</taxon>
        <taxon>fabids</taxon>
        <taxon>Fabales</taxon>
        <taxon>Fabaceae</taxon>
        <taxon>Papilionoideae</taxon>
        <taxon>50 kb inversion clade</taxon>
        <taxon>NPAAA clade</taxon>
        <taxon>indigoferoid/millettioid clade</taxon>
        <taxon>Phaseoleae</taxon>
        <taxon>Mucuna</taxon>
    </lineage>
</organism>
<feature type="region of interest" description="Disordered" evidence="1">
    <location>
        <begin position="88"/>
        <end position="111"/>
    </location>
</feature>
<gene>
    <name evidence="2" type="ORF">CR513_57778</name>
</gene>
<dbReference type="EMBL" id="QJKJ01014730">
    <property type="protein sequence ID" value="RDX63754.1"/>
    <property type="molecule type" value="Genomic_DNA"/>
</dbReference>
<feature type="non-terminal residue" evidence="2">
    <location>
        <position position="1"/>
    </location>
</feature>
<dbReference type="OrthoDB" id="1750742at2759"/>
<accession>A0A371ECP7</accession>
<sequence>MVNEISAIDNLRLENQLIELTSPHPTDMCPTLQETKSNHPKIIGLKGGYQCGKQSYQSRAYDSQQFGRQQYWLNSIQGQYPAQKFRFAQGAPQSQNSYQPNPRYHASPFPQ</sequence>
<reference evidence="2" key="1">
    <citation type="submission" date="2018-05" db="EMBL/GenBank/DDBJ databases">
        <title>Draft genome of Mucuna pruriens seed.</title>
        <authorList>
            <person name="Nnadi N.E."/>
            <person name="Vos R."/>
            <person name="Hasami M.H."/>
            <person name="Devisetty U.K."/>
            <person name="Aguiy J.C."/>
        </authorList>
    </citation>
    <scope>NUCLEOTIDE SEQUENCE [LARGE SCALE GENOMIC DNA]</scope>
    <source>
        <strain evidence="2">JCA_2017</strain>
    </source>
</reference>
<keyword evidence="3" id="KW-1185">Reference proteome</keyword>
<comment type="caution">
    <text evidence="2">The sequence shown here is derived from an EMBL/GenBank/DDBJ whole genome shotgun (WGS) entry which is preliminary data.</text>
</comment>
<evidence type="ECO:0000313" key="2">
    <source>
        <dbReference type="EMBL" id="RDX63754.1"/>
    </source>
</evidence>
<evidence type="ECO:0000313" key="3">
    <source>
        <dbReference type="Proteomes" id="UP000257109"/>
    </source>
</evidence>
<name>A0A371ECP7_MUCPR</name>
<protein>
    <submittedName>
        <fullName evidence="2">Uncharacterized protein</fullName>
    </submittedName>
</protein>
<feature type="compositionally biased region" description="Polar residues" evidence="1">
    <location>
        <begin position="91"/>
        <end position="100"/>
    </location>
</feature>
<proteinExistence type="predicted"/>
<evidence type="ECO:0000256" key="1">
    <source>
        <dbReference type="SAM" id="MobiDB-lite"/>
    </source>
</evidence>